<comment type="caution">
    <text evidence="1">The sequence shown here is derived from an EMBL/GenBank/DDBJ whole genome shotgun (WGS) entry which is preliminary data.</text>
</comment>
<organism evidence="1 2">
    <name type="scientific">Cytospora schulzeri</name>
    <dbReference type="NCBI Taxonomy" id="448051"/>
    <lineage>
        <taxon>Eukaryota</taxon>
        <taxon>Fungi</taxon>
        <taxon>Dikarya</taxon>
        <taxon>Ascomycota</taxon>
        <taxon>Pezizomycotina</taxon>
        <taxon>Sordariomycetes</taxon>
        <taxon>Sordariomycetidae</taxon>
        <taxon>Diaporthales</taxon>
        <taxon>Cytosporaceae</taxon>
        <taxon>Cytospora</taxon>
    </lineage>
</organism>
<name>A0A423W184_9PEZI</name>
<sequence>MDYTLPEDNATAVPEQWFDRQLTRHTYKSPILRGFLDEEIAALKNYHSGKLSTDDAAHAITSPISNSPVPDLGTYSDDISAVCQLWLLLTDALVEWPSCRTEDLVSLLVAISKLPGGLHRGEALDEEEELLTWKDLPHIGMVWGDSTWMGPGILARRTPVTDHGAARQRVRLVYIKQQDVEAQLVREGILRAQRAFQYLIHTLEKIPGPQDEVDASDDADASYQLKLDFQVPAAACWLKHNGRMLRHGIVVKDELKDWEKRKIPAEAIQFSHPAERWTYWEKRLREIAESGPDDLTREAAETAIGYMQAADRQGKED</sequence>
<dbReference type="AlphaFoldDB" id="A0A423W184"/>
<dbReference type="PANTHER" id="PTHR38797:SF4">
    <property type="entry name" value="NUCLEAR PORE COMPLEX PROTEIN NUP85"/>
    <property type="match status" value="1"/>
</dbReference>
<dbReference type="PANTHER" id="PTHR38797">
    <property type="entry name" value="NUCLEAR PORE COMPLEX PROTEIN NUP85-RELATED"/>
    <property type="match status" value="1"/>
</dbReference>
<evidence type="ECO:0000313" key="1">
    <source>
        <dbReference type="EMBL" id="ROV97074.1"/>
    </source>
</evidence>
<proteinExistence type="predicted"/>
<evidence type="ECO:0000313" key="2">
    <source>
        <dbReference type="Proteomes" id="UP000283895"/>
    </source>
</evidence>
<dbReference type="InterPro" id="IPR022085">
    <property type="entry name" value="OpdG"/>
</dbReference>
<keyword evidence="2" id="KW-1185">Reference proteome</keyword>
<protein>
    <submittedName>
        <fullName evidence="1">Uncharacterized protein</fullName>
    </submittedName>
</protein>
<dbReference type="InterPro" id="IPR053204">
    <property type="entry name" value="Oxopyrrolidines_Biosynth-assoc"/>
</dbReference>
<dbReference type="EMBL" id="LKEA01000030">
    <property type="protein sequence ID" value="ROV97074.1"/>
    <property type="molecule type" value="Genomic_DNA"/>
</dbReference>
<accession>A0A423W184</accession>
<reference evidence="1 2" key="1">
    <citation type="submission" date="2015-09" db="EMBL/GenBank/DDBJ databases">
        <title>Host preference determinants of Valsa canker pathogens revealed by comparative genomics.</title>
        <authorList>
            <person name="Yin Z."/>
            <person name="Huang L."/>
        </authorList>
    </citation>
    <scope>NUCLEOTIDE SEQUENCE [LARGE SCALE GENOMIC DNA]</scope>
    <source>
        <strain evidence="1 2">03-1</strain>
    </source>
</reference>
<dbReference type="Proteomes" id="UP000283895">
    <property type="component" value="Unassembled WGS sequence"/>
</dbReference>
<dbReference type="Pfam" id="PF12311">
    <property type="entry name" value="DUF3632"/>
    <property type="match status" value="1"/>
</dbReference>
<dbReference type="OrthoDB" id="5392447at2759"/>
<gene>
    <name evidence="1" type="ORF">VMCG_07535</name>
</gene>